<dbReference type="Pfam" id="PF00098">
    <property type="entry name" value="zf-CCHC"/>
    <property type="match status" value="1"/>
</dbReference>
<reference evidence="4 5" key="1">
    <citation type="submission" date="2014-10" db="EMBL/GenBank/DDBJ databases">
        <title>Draft genome of the hookworm Ancylostoma caninum.</title>
        <authorList>
            <person name="Mitreva M."/>
        </authorList>
    </citation>
    <scope>NUCLEOTIDE SEQUENCE [LARGE SCALE GENOMIC DNA]</scope>
    <source>
        <strain evidence="4 5">Baltimore</strain>
    </source>
</reference>
<keyword evidence="5" id="KW-1185">Reference proteome</keyword>
<keyword evidence="1" id="KW-0863">Zinc-finger</keyword>
<dbReference type="PROSITE" id="PS50158">
    <property type="entry name" value="ZF_CCHC"/>
    <property type="match status" value="1"/>
</dbReference>
<proteinExistence type="predicted"/>
<accession>A0A368FZV8</accession>
<evidence type="ECO:0000256" key="1">
    <source>
        <dbReference type="PROSITE-ProRule" id="PRU00047"/>
    </source>
</evidence>
<dbReference type="GO" id="GO:0019899">
    <property type="term" value="F:enzyme binding"/>
    <property type="evidence" value="ECO:0007669"/>
    <property type="project" value="UniProtKB-ARBA"/>
</dbReference>
<dbReference type="GO" id="GO:0003676">
    <property type="term" value="F:nucleic acid binding"/>
    <property type="evidence" value="ECO:0007669"/>
    <property type="project" value="InterPro"/>
</dbReference>
<evidence type="ECO:0000313" key="4">
    <source>
        <dbReference type="EMBL" id="RCN37642.1"/>
    </source>
</evidence>
<dbReference type="Gene3D" id="4.10.60.10">
    <property type="entry name" value="Zinc finger, CCHC-type"/>
    <property type="match status" value="1"/>
</dbReference>
<keyword evidence="1" id="KW-0479">Metal-binding</keyword>
<evidence type="ECO:0000256" key="2">
    <source>
        <dbReference type="SAM" id="MobiDB-lite"/>
    </source>
</evidence>
<organism evidence="4 5">
    <name type="scientific">Ancylostoma caninum</name>
    <name type="common">Dog hookworm</name>
    <dbReference type="NCBI Taxonomy" id="29170"/>
    <lineage>
        <taxon>Eukaryota</taxon>
        <taxon>Metazoa</taxon>
        <taxon>Ecdysozoa</taxon>
        <taxon>Nematoda</taxon>
        <taxon>Chromadorea</taxon>
        <taxon>Rhabditida</taxon>
        <taxon>Rhabditina</taxon>
        <taxon>Rhabditomorpha</taxon>
        <taxon>Strongyloidea</taxon>
        <taxon>Ancylostomatidae</taxon>
        <taxon>Ancylostomatinae</taxon>
        <taxon>Ancylostoma</taxon>
    </lineage>
</organism>
<dbReference type="GO" id="GO:0005737">
    <property type="term" value="C:cytoplasm"/>
    <property type="evidence" value="ECO:0007669"/>
    <property type="project" value="UniProtKB-ARBA"/>
</dbReference>
<evidence type="ECO:0000313" key="5">
    <source>
        <dbReference type="Proteomes" id="UP000252519"/>
    </source>
</evidence>
<name>A0A368FZV8_ANCCA</name>
<sequence length="215" mass="24686">MRIERRQLTIRNVARQRRVHRQDFRRKSVISRNDRQATIPTHTDSAEDFITKKDTGTSFEKREEALTGRNSKGETIEQSQNGKGCYNCGAEGHIARKCPQTTGGQGKKRYTHGRSVSSLSERVKAMHCAMTRRREAQSNSETFGIKTVIDVEIFGRRWKGLLDTGSEISVLPVKVLQYALERGIDIDEMIPEIPMDDSKHVYDASRQRMQFWLQS</sequence>
<dbReference type="GO" id="GO:0008270">
    <property type="term" value="F:zinc ion binding"/>
    <property type="evidence" value="ECO:0007669"/>
    <property type="project" value="UniProtKB-KW"/>
</dbReference>
<feature type="domain" description="CCHC-type" evidence="3">
    <location>
        <begin position="85"/>
        <end position="100"/>
    </location>
</feature>
<comment type="caution">
    <text evidence="4">The sequence shown here is derived from an EMBL/GenBank/DDBJ whole genome shotgun (WGS) entry which is preliminary data.</text>
</comment>
<feature type="region of interest" description="Disordered" evidence="2">
    <location>
        <begin position="52"/>
        <end position="80"/>
    </location>
</feature>
<dbReference type="AlphaFoldDB" id="A0A368FZV8"/>
<dbReference type="Proteomes" id="UP000252519">
    <property type="component" value="Unassembled WGS sequence"/>
</dbReference>
<protein>
    <submittedName>
        <fullName evidence="4">Zinc knuckle</fullName>
    </submittedName>
</protein>
<evidence type="ECO:0000259" key="3">
    <source>
        <dbReference type="PROSITE" id="PS50158"/>
    </source>
</evidence>
<dbReference type="OrthoDB" id="5865526at2759"/>
<dbReference type="SUPFAM" id="SSF57756">
    <property type="entry name" value="Retrovirus zinc finger-like domains"/>
    <property type="match status" value="1"/>
</dbReference>
<dbReference type="EMBL" id="JOJR01000453">
    <property type="protein sequence ID" value="RCN37642.1"/>
    <property type="molecule type" value="Genomic_DNA"/>
</dbReference>
<gene>
    <name evidence="4" type="ORF">ANCCAN_16454</name>
</gene>
<dbReference type="InterPro" id="IPR036875">
    <property type="entry name" value="Znf_CCHC_sf"/>
</dbReference>
<feature type="compositionally biased region" description="Basic and acidic residues" evidence="2">
    <location>
        <begin position="52"/>
        <end position="75"/>
    </location>
</feature>
<keyword evidence="1" id="KW-0862">Zinc</keyword>
<dbReference type="SMART" id="SM00343">
    <property type="entry name" value="ZnF_C2HC"/>
    <property type="match status" value="1"/>
</dbReference>
<dbReference type="InterPro" id="IPR001878">
    <property type="entry name" value="Znf_CCHC"/>
</dbReference>